<sequence length="137" mass="14425">MAHKSTVDTSNGSWGSWTRRASQVLSHWPANKPHFIADAVSTPVLGAGATTETHLSPPDPNEVIQRLERNAGSMGSKEVGVTMAAAALGIRMMVNTRALVLQAASENSEVSEALNNLVVAYVLADWASVASLLGDTE</sequence>
<keyword evidence="2" id="KW-1185">Reference proteome</keyword>
<dbReference type="Proteomes" id="UP000193922">
    <property type="component" value="Unassembled WGS sequence"/>
</dbReference>
<gene>
    <name evidence="1" type="ORF">DL89DRAFT_258236</name>
</gene>
<evidence type="ECO:0000313" key="2">
    <source>
        <dbReference type="Proteomes" id="UP000193922"/>
    </source>
</evidence>
<evidence type="ECO:0000313" key="1">
    <source>
        <dbReference type="EMBL" id="ORX69169.1"/>
    </source>
</evidence>
<dbReference type="RefSeq" id="XP_040742901.1">
    <property type="nucleotide sequence ID" value="XM_040885591.1"/>
</dbReference>
<reference evidence="1 2" key="1">
    <citation type="submission" date="2016-07" db="EMBL/GenBank/DDBJ databases">
        <title>Pervasive Adenine N6-methylation of Active Genes in Fungi.</title>
        <authorList>
            <consortium name="DOE Joint Genome Institute"/>
            <person name="Mondo S.J."/>
            <person name="Dannebaum R.O."/>
            <person name="Kuo R.C."/>
            <person name="Labutti K."/>
            <person name="Haridas S."/>
            <person name="Kuo A."/>
            <person name="Salamov A."/>
            <person name="Ahrendt S.R."/>
            <person name="Lipzen A."/>
            <person name="Sullivan W."/>
            <person name="Andreopoulos W.B."/>
            <person name="Clum A."/>
            <person name="Lindquist E."/>
            <person name="Daum C."/>
            <person name="Ramamoorthy G.K."/>
            <person name="Gryganskyi A."/>
            <person name="Culley D."/>
            <person name="Magnuson J.K."/>
            <person name="James T.Y."/>
            <person name="O'Malley M.A."/>
            <person name="Stajich J.E."/>
            <person name="Spatafora J.W."/>
            <person name="Visel A."/>
            <person name="Grigoriev I.V."/>
        </authorList>
    </citation>
    <scope>NUCLEOTIDE SEQUENCE [LARGE SCALE GENOMIC DNA]</scope>
    <source>
        <strain evidence="1 2">ATCC 12442</strain>
    </source>
</reference>
<dbReference type="GeneID" id="63802239"/>
<name>A0A1Y1W6L9_9FUNG</name>
<dbReference type="EMBL" id="MCFD01000008">
    <property type="protein sequence ID" value="ORX69169.1"/>
    <property type="molecule type" value="Genomic_DNA"/>
</dbReference>
<dbReference type="AlphaFoldDB" id="A0A1Y1W6L9"/>
<protein>
    <submittedName>
        <fullName evidence="1">Uncharacterized protein</fullName>
    </submittedName>
</protein>
<comment type="caution">
    <text evidence="1">The sequence shown here is derived from an EMBL/GenBank/DDBJ whole genome shotgun (WGS) entry which is preliminary data.</text>
</comment>
<proteinExistence type="predicted"/>
<organism evidence="1 2">
    <name type="scientific">Linderina pennispora</name>
    <dbReference type="NCBI Taxonomy" id="61395"/>
    <lineage>
        <taxon>Eukaryota</taxon>
        <taxon>Fungi</taxon>
        <taxon>Fungi incertae sedis</taxon>
        <taxon>Zoopagomycota</taxon>
        <taxon>Kickxellomycotina</taxon>
        <taxon>Kickxellomycetes</taxon>
        <taxon>Kickxellales</taxon>
        <taxon>Kickxellaceae</taxon>
        <taxon>Linderina</taxon>
    </lineage>
</organism>
<accession>A0A1Y1W6L9</accession>